<reference evidence="3" key="1">
    <citation type="journal article" date="2017" name="Plant J.">
        <title>The pomegranate (Punica granatum L.) genome and the genomics of punicalagin biosynthesis.</title>
        <authorList>
            <person name="Qin G."/>
            <person name="Xu C."/>
            <person name="Ming R."/>
            <person name="Tang H."/>
            <person name="Guyot R."/>
            <person name="Kramer E.M."/>
            <person name="Hu Y."/>
            <person name="Yi X."/>
            <person name="Qi Y."/>
            <person name="Xu X."/>
            <person name="Gao Z."/>
            <person name="Pan H."/>
            <person name="Jian J."/>
            <person name="Tian Y."/>
            <person name="Yue Z."/>
            <person name="Xu Y."/>
        </authorList>
    </citation>
    <scope>NUCLEOTIDE SEQUENCE [LARGE SCALE GENOMIC DNA]</scope>
    <source>
        <strain evidence="3">cv. Dabenzi</strain>
    </source>
</reference>
<feature type="region of interest" description="Disordered" evidence="1">
    <location>
        <begin position="88"/>
        <end position="179"/>
    </location>
</feature>
<accession>A0A218W6C4</accession>
<evidence type="ECO:0000313" key="3">
    <source>
        <dbReference type="Proteomes" id="UP000197138"/>
    </source>
</evidence>
<dbReference type="EMBL" id="MTKT01005379">
    <property type="protein sequence ID" value="OWM67632.1"/>
    <property type="molecule type" value="Genomic_DNA"/>
</dbReference>
<evidence type="ECO:0000256" key="1">
    <source>
        <dbReference type="SAM" id="MobiDB-lite"/>
    </source>
</evidence>
<sequence>MKLGGGEESGGRERRFPSLGAAATVQEGAGGGGERRLGCAVLKTGVTRLRLVRIEGNFDFFAARGSERWRVGRACQWWHAVAVGGRPRCVEDDRGTSVKEGEKKRGGEEKRRKEWRGGKEEEEKKRGRSEFDSLESFATTSDQTHSEWHPQPQPRTSAYRLSARAAADSQADPTANRQARKFLKPIYYQGVI</sequence>
<proteinExistence type="predicted"/>
<name>A0A218W6C4_PUNGR</name>
<gene>
    <name evidence="2" type="ORF">CDL15_Pgr024717</name>
</gene>
<dbReference type="Proteomes" id="UP000197138">
    <property type="component" value="Unassembled WGS sequence"/>
</dbReference>
<dbReference type="AlphaFoldDB" id="A0A218W6C4"/>
<organism evidence="2 3">
    <name type="scientific">Punica granatum</name>
    <name type="common">Pomegranate</name>
    <dbReference type="NCBI Taxonomy" id="22663"/>
    <lineage>
        <taxon>Eukaryota</taxon>
        <taxon>Viridiplantae</taxon>
        <taxon>Streptophyta</taxon>
        <taxon>Embryophyta</taxon>
        <taxon>Tracheophyta</taxon>
        <taxon>Spermatophyta</taxon>
        <taxon>Magnoliopsida</taxon>
        <taxon>eudicotyledons</taxon>
        <taxon>Gunneridae</taxon>
        <taxon>Pentapetalae</taxon>
        <taxon>rosids</taxon>
        <taxon>malvids</taxon>
        <taxon>Myrtales</taxon>
        <taxon>Lythraceae</taxon>
        <taxon>Punica</taxon>
    </lineage>
</organism>
<comment type="caution">
    <text evidence="2">The sequence shown here is derived from an EMBL/GenBank/DDBJ whole genome shotgun (WGS) entry which is preliminary data.</text>
</comment>
<evidence type="ECO:0000313" key="2">
    <source>
        <dbReference type="EMBL" id="OWM67632.1"/>
    </source>
</evidence>
<protein>
    <submittedName>
        <fullName evidence="2">Uncharacterized protein</fullName>
    </submittedName>
</protein>
<feature type="compositionally biased region" description="Basic and acidic residues" evidence="1">
    <location>
        <begin position="88"/>
        <end position="131"/>
    </location>
</feature>